<sequence>MNQKANLDHFLATSTTLLDNVNVPHRGHDVSRGHLRRLLLGRGSIARLRSRAGYSQATRWYTAVNAATLSSPNAITSTFCMSPDCVYQTQATASMLANYTMSNTNNVVENLCLTATNLAAYCTSNFPTPTVGNCEV</sequence>
<dbReference type="EMBL" id="CAADRA010000225">
    <property type="protein sequence ID" value="VFT79375.1"/>
    <property type="molecule type" value="Genomic_DNA"/>
</dbReference>
<dbReference type="AlphaFoldDB" id="A0A485K810"/>
<accession>A0A485K810</accession>
<dbReference type="Proteomes" id="UP000332933">
    <property type="component" value="Unassembled WGS sequence"/>
</dbReference>
<gene>
    <name evidence="2" type="primary">Aste57867_2172</name>
    <name evidence="1" type="ORF">As57867_002167</name>
    <name evidence="2" type="ORF">ASTE57867_2172</name>
</gene>
<organism evidence="2 3">
    <name type="scientific">Aphanomyces stellatus</name>
    <dbReference type="NCBI Taxonomy" id="120398"/>
    <lineage>
        <taxon>Eukaryota</taxon>
        <taxon>Sar</taxon>
        <taxon>Stramenopiles</taxon>
        <taxon>Oomycota</taxon>
        <taxon>Saprolegniomycetes</taxon>
        <taxon>Saprolegniales</taxon>
        <taxon>Verrucalvaceae</taxon>
        <taxon>Aphanomyces</taxon>
    </lineage>
</organism>
<name>A0A485K810_9STRA</name>
<reference evidence="2 3" key="1">
    <citation type="submission" date="2019-03" db="EMBL/GenBank/DDBJ databases">
        <authorList>
            <person name="Gaulin E."/>
            <person name="Dumas B."/>
        </authorList>
    </citation>
    <scope>NUCLEOTIDE SEQUENCE [LARGE SCALE GENOMIC DNA]</scope>
    <source>
        <strain evidence="2">CBS 568.67</strain>
    </source>
</reference>
<evidence type="ECO:0000313" key="2">
    <source>
        <dbReference type="EMBL" id="VFT79375.1"/>
    </source>
</evidence>
<protein>
    <submittedName>
        <fullName evidence="2">Aste57867_2172 protein</fullName>
    </submittedName>
</protein>
<evidence type="ECO:0000313" key="3">
    <source>
        <dbReference type="Proteomes" id="UP000332933"/>
    </source>
</evidence>
<dbReference type="EMBL" id="VJMH01000225">
    <property type="protein sequence ID" value="KAF0717660.1"/>
    <property type="molecule type" value="Genomic_DNA"/>
</dbReference>
<keyword evidence="3" id="KW-1185">Reference proteome</keyword>
<evidence type="ECO:0000313" key="1">
    <source>
        <dbReference type="EMBL" id="KAF0717660.1"/>
    </source>
</evidence>
<proteinExistence type="predicted"/>
<reference evidence="1" key="2">
    <citation type="submission" date="2019-06" db="EMBL/GenBank/DDBJ databases">
        <title>Genomics analysis of Aphanomyces spp. identifies a new class of oomycete effector associated with host adaptation.</title>
        <authorList>
            <person name="Gaulin E."/>
        </authorList>
    </citation>
    <scope>NUCLEOTIDE SEQUENCE</scope>
    <source>
        <strain evidence="1">CBS 578.67</strain>
    </source>
</reference>